<evidence type="ECO:0008006" key="4">
    <source>
        <dbReference type="Google" id="ProtNLM"/>
    </source>
</evidence>
<keyword evidence="3" id="KW-1185">Reference proteome</keyword>
<keyword evidence="1" id="KW-0812">Transmembrane</keyword>
<dbReference type="EMBL" id="BMRE01000002">
    <property type="protein sequence ID" value="GGU22061.1"/>
    <property type="molecule type" value="Genomic_DNA"/>
</dbReference>
<feature type="transmembrane region" description="Helical" evidence="1">
    <location>
        <begin position="50"/>
        <end position="68"/>
    </location>
</feature>
<feature type="transmembrane region" description="Helical" evidence="1">
    <location>
        <begin position="200"/>
        <end position="224"/>
    </location>
</feature>
<feature type="transmembrane region" description="Helical" evidence="1">
    <location>
        <begin position="80"/>
        <end position="103"/>
    </location>
</feature>
<evidence type="ECO:0000256" key="1">
    <source>
        <dbReference type="SAM" id="Phobius"/>
    </source>
</evidence>
<keyword evidence="1" id="KW-0472">Membrane</keyword>
<comment type="caution">
    <text evidence="2">The sequence shown here is derived from an EMBL/GenBank/DDBJ whole genome shotgun (WGS) entry which is preliminary data.</text>
</comment>
<sequence>MIHGYPPQQTVPPPVVAHGAWAACAAQRSPFWRLVAVEARKLVGTRSDKLVLAFSPIFLVGLMVLFTLPQTNLASAGKQIGPLLIVVQLGLLLVFATVIKLVAGEWQYKSVQPTLLVQPSRMRYFLAQGTVLAGVWLVCTLFTFILFPILIKIAADGNNHNYLLGMRPGWVLGVTMLATALVLLTALIVSLLVPNTGGALTVFFIVVPMLAVARLSLPEVFGLIYPLEPAWHLAGLGAGLPQTISSAVLWLGLLALSLFRLQRRDAG</sequence>
<accession>A0ABQ2UEE3</accession>
<evidence type="ECO:0000313" key="3">
    <source>
        <dbReference type="Proteomes" id="UP000649573"/>
    </source>
</evidence>
<protein>
    <recommendedName>
        <fullName evidence="4">ABC-2 type transport system permease protein</fullName>
    </recommendedName>
</protein>
<reference evidence="3" key="1">
    <citation type="journal article" date="2019" name="Int. J. Syst. Evol. Microbiol.">
        <title>The Global Catalogue of Microorganisms (GCM) 10K type strain sequencing project: providing services to taxonomists for standard genome sequencing and annotation.</title>
        <authorList>
            <consortium name="The Broad Institute Genomics Platform"/>
            <consortium name="The Broad Institute Genome Sequencing Center for Infectious Disease"/>
            <person name="Wu L."/>
            <person name="Ma J."/>
        </authorList>
    </citation>
    <scope>NUCLEOTIDE SEQUENCE [LARGE SCALE GENOMIC DNA]</scope>
    <source>
        <strain evidence="3">JCM 3296</strain>
    </source>
</reference>
<organism evidence="2 3">
    <name type="scientific">Lentzea flava</name>
    <dbReference type="NCBI Taxonomy" id="103732"/>
    <lineage>
        <taxon>Bacteria</taxon>
        <taxon>Bacillati</taxon>
        <taxon>Actinomycetota</taxon>
        <taxon>Actinomycetes</taxon>
        <taxon>Pseudonocardiales</taxon>
        <taxon>Pseudonocardiaceae</taxon>
        <taxon>Lentzea</taxon>
    </lineage>
</organism>
<name>A0ABQ2UEE3_9PSEU</name>
<feature type="transmembrane region" description="Helical" evidence="1">
    <location>
        <begin position="124"/>
        <end position="150"/>
    </location>
</feature>
<feature type="transmembrane region" description="Helical" evidence="1">
    <location>
        <begin position="244"/>
        <end position="261"/>
    </location>
</feature>
<dbReference type="Proteomes" id="UP000649573">
    <property type="component" value="Unassembled WGS sequence"/>
</dbReference>
<keyword evidence="1" id="KW-1133">Transmembrane helix</keyword>
<gene>
    <name evidence="2" type="ORF">GCM10010178_12960</name>
</gene>
<proteinExistence type="predicted"/>
<feature type="transmembrane region" description="Helical" evidence="1">
    <location>
        <begin position="170"/>
        <end position="193"/>
    </location>
</feature>
<dbReference type="RefSeq" id="WP_189252602.1">
    <property type="nucleotide sequence ID" value="NZ_BMRE01000002.1"/>
</dbReference>
<evidence type="ECO:0000313" key="2">
    <source>
        <dbReference type="EMBL" id="GGU22061.1"/>
    </source>
</evidence>